<feature type="non-terminal residue" evidence="14">
    <location>
        <position position="1"/>
    </location>
</feature>
<dbReference type="InterPro" id="IPR006047">
    <property type="entry name" value="GH13_cat_dom"/>
</dbReference>
<dbReference type="GO" id="GO:0004553">
    <property type="term" value="F:hydrolase activity, hydrolyzing O-glycosyl compounds"/>
    <property type="evidence" value="ECO:0007669"/>
    <property type="project" value="InterPro"/>
</dbReference>
<dbReference type="EC" id="2.4.1.18" evidence="5 11"/>
<name>A0A7V8NXG4_9BACT</name>
<dbReference type="PANTHER" id="PTHR43651:SF3">
    <property type="entry name" value="1,4-ALPHA-GLUCAN-BRANCHING ENZYME"/>
    <property type="match status" value="1"/>
</dbReference>
<dbReference type="InterPro" id="IPR013783">
    <property type="entry name" value="Ig-like_fold"/>
</dbReference>
<sequence>NHFRLYEKLGAHPIEHEGVRGVCFAVWAPNAERVSVIGSFNQWDGRRHPMRPRGSSGLWEIFVPELGEGQLYKYEVKTRYLGYVAVKSDPCGALAEMRPNTASVIWDLERYQWHDREWMAARRERQRLDAPMAIYEVHLGSWKRASHPDWGSRWLNYWELADQLVPYVKEMGYTHIELMPVTEYPFDGSWGYQTVGYFSPTSRYGTPDDFRHFVDTAHQAGLGVILDWVPSHFPKDGHGLSFFDGTYLYEHADLRKGEHQDWGSLIFNYGRNEVRAFLLSSALFWLDKYHIDGLRVDAVASMLYLDYSRNEGEWIPNEYGGRENLEAVAFLKRFNEVVHLEYPDVLTFAEESTAWPMVSRPTYLGGLGFDLKWNMGWMNDTLVYITKDAVHRKYHQNNLTFSLLYAFTENFVLPLSHDEVVHGKGALLAKMPGDYWQQFANLRALYGYLYAHPGKKLLFMGGEIGQWNEWNAYDQIEWLLLGFDSHRRIRDYVKALNGLYTSLPALYQMDFGWEGFEWIDFHDVDNSIVSFLRRARDPNDFLVVVANFTPVPREGYRVGVPRPGFYREILNSDAACFGGSNMGNAGGLPSDAKPWQGQSHSILITVPPLAVLYFKPGEEPGLAQDPPHRR</sequence>
<keyword evidence="6" id="KW-0321">Glycogen metabolism</keyword>
<dbReference type="SUPFAM" id="SSF51011">
    <property type="entry name" value="Glycosyl hydrolase domain"/>
    <property type="match status" value="1"/>
</dbReference>
<evidence type="ECO:0000256" key="5">
    <source>
        <dbReference type="ARBA" id="ARBA00012541"/>
    </source>
</evidence>
<comment type="pathway">
    <text evidence="3">Glycan biosynthesis; glycogen biosynthesis.</text>
</comment>
<dbReference type="InterPro" id="IPR004193">
    <property type="entry name" value="Glyco_hydro_13_N"/>
</dbReference>
<evidence type="ECO:0000256" key="9">
    <source>
        <dbReference type="ARBA" id="ARBA00023056"/>
    </source>
</evidence>
<dbReference type="InterPro" id="IPR013780">
    <property type="entry name" value="Glyco_hydro_b"/>
</dbReference>
<dbReference type="AlphaFoldDB" id="A0A7V8NXG4"/>
<evidence type="ECO:0000256" key="1">
    <source>
        <dbReference type="ARBA" id="ARBA00000826"/>
    </source>
</evidence>
<keyword evidence="10" id="KW-0119">Carbohydrate metabolism</keyword>
<evidence type="ECO:0000313" key="15">
    <source>
        <dbReference type="Proteomes" id="UP000567293"/>
    </source>
</evidence>
<evidence type="ECO:0000256" key="11">
    <source>
        <dbReference type="NCBIfam" id="TIGR01515"/>
    </source>
</evidence>
<comment type="similarity">
    <text evidence="4">Belongs to the glycosyl hydrolase 13 family. GlgB subfamily.</text>
</comment>
<evidence type="ECO:0000256" key="8">
    <source>
        <dbReference type="ARBA" id="ARBA00022679"/>
    </source>
</evidence>
<accession>A0A7V8NXG4</accession>
<dbReference type="HAMAP" id="MF_00685">
    <property type="entry name" value="GlgB"/>
    <property type="match status" value="1"/>
</dbReference>
<dbReference type="NCBIfam" id="TIGR01515">
    <property type="entry name" value="branching_enzym"/>
    <property type="match status" value="1"/>
</dbReference>
<dbReference type="FunFam" id="2.60.40.10:FF:000169">
    <property type="entry name" value="1,4-alpha-glucan branching enzyme GlgB"/>
    <property type="match status" value="1"/>
</dbReference>
<dbReference type="Gene3D" id="3.20.20.80">
    <property type="entry name" value="Glycosidases"/>
    <property type="match status" value="1"/>
</dbReference>
<evidence type="ECO:0000256" key="3">
    <source>
        <dbReference type="ARBA" id="ARBA00004964"/>
    </source>
</evidence>
<dbReference type="Pfam" id="PF00128">
    <property type="entry name" value="Alpha-amylase"/>
    <property type="match status" value="2"/>
</dbReference>
<feature type="domain" description="Glycosyl hydrolase family 13 catalytic" evidence="13">
    <location>
        <begin position="136"/>
        <end position="494"/>
    </location>
</feature>
<evidence type="ECO:0000256" key="7">
    <source>
        <dbReference type="ARBA" id="ARBA00022676"/>
    </source>
</evidence>
<feature type="active site" description="Nucleophile" evidence="12">
    <location>
        <position position="297"/>
    </location>
</feature>
<dbReference type="PANTHER" id="PTHR43651">
    <property type="entry name" value="1,4-ALPHA-GLUCAN-BRANCHING ENZYME"/>
    <property type="match status" value="1"/>
</dbReference>
<dbReference type="CDD" id="cd11322">
    <property type="entry name" value="AmyAc_Glg_BE"/>
    <property type="match status" value="1"/>
</dbReference>
<reference evidence="14" key="1">
    <citation type="submission" date="2020-06" db="EMBL/GenBank/DDBJ databases">
        <title>Legume-microbial interactions unlock mineral nutrients during tropical forest succession.</title>
        <authorList>
            <person name="Epihov D.Z."/>
        </authorList>
    </citation>
    <scope>NUCLEOTIDE SEQUENCE [LARGE SCALE GENOMIC DNA]</scope>
    <source>
        <strain evidence="14">Pan2503</strain>
    </source>
</reference>
<evidence type="ECO:0000256" key="4">
    <source>
        <dbReference type="ARBA" id="ARBA00009000"/>
    </source>
</evidence>
<proteinExistence type="inferred from homology"/>
<dbReference type="Gene3D" id="2.60.40.10">
    <property type="entry name" value="Immunoglobulins"/>
    <property type="match status" value="1"/>
</dbReference>
<dbReference type="GO" id="GO:0005829">
    <property type="term" value="C:cytosol"/>
    <property type="evidence" value="ECO:0007669"/>
    <property type="project" value="TreeGrafter"/>
</dbReference>
<evidence type="ECO:0000256" key="6">
    <source>
        <dbReference type="ARBA" id="ARBA00022600"/>
    </source>
</evidence>
<keyword evidence="7 14" id="KW-0328">Glycosyltransferase</keyword>
<dbReference type="InterPro" id="IPR006048">
    <property type="entry name" value="A-amylase/branching_C"/>
</dbReference>
<evidence type="ECO:0000259" key="13">
    <source>
        <dbReference type="SMART" id="SM00642"/>
    </source>
</evidence>
<evidence type="ECO:0000313" key="14">
    <source>
        <dbReference type="EMBL" id="MBA0089285.1"/>
    </source>
</evidence>
<dbReference type="Pfam" id="PF02806">
    <property type="entry name" value="Alpha-amylase_C"/>
    <property type="match status" value="1"/>
</dbReference>
<dbReference type="NCBIfam" id="NF003811">
    <property type="entry name" value="PRK05402.1"/>
    <property type="match status" value="1"/>
</dbReference>
<dbReference type="SUPFAM" id="SSF51445">
    <property type="entry name" value="(Trans)glycosidases"/>
    <property type="match status" value="1"/>
</dbReference>
<gene>
    <name evidence="14" type="primary">glgB</name>
    <name evidence="14" type="ORF">HRJ53_30205</name>
</gene>
<dbReference type="GO" id="GO:0005978">
    <property type="term" value="P:glycogen biosynthetic process"/>
    <property type="evidence" value="ECO:0007669"/>
    <property type="project" value="UniProtKB-UniRule"/>
</dbReference>
<dbReference type="EMBL" id="JACDQQ010002916">
    <property type="protein sequence ID" value="MBA0089285.1"/>
    <property type="molecule type" value="Genomic_DNA"/>
</dbReference>
<dbReference type="CDD" id="cd02855">
    <property type="entry name" value="E_set_GBE_prok_N"/>
    <property type="match status" value="1"/>
</dbReference>
<dbReference type="InterPro" id="IPR044143">
    <property type="entry name" value="GlgB_N_E_set_prok"/>
</dbReference>
<keyword evidence="9" id="KW-0320">Glycogen biosynthesis</keyword>
<dbReference type="GO" id="GO:0043169">
    <property type="term" value="F:cation binding"/>
    <property type="evidence" value="ECO:0007669"/>
    <property type="project" value="InterPro"/>
</dbReference>
<comment type="function">
    <text evidence="2">Catalyzes the formation of the alpha-1,6-glucosidic linkages in glycogen by scission of a 1,4-alpha-linked oligosaccharide from growing alpha-1,4-glucan chains and the subsequent attachment of the oligosaccharide to the alpha-1,6 position.</text>
</comment>
<dbReference type="Gene3D" id="2.60.40.1180">
    <property type="entry name" value="Golgi alpha-mannosidase II"/>
    <property type="match status" value="1"/>
</dbReference>
<dbReference type="InterPro" id="IPR017853">
    <property type="entry name" value="GH"/>
</dbReference>
<dbReference type="PIRSF" id="PIRSF000463">
    <property type="entry name" value="GlgB"/>
    <property type="match status" value="1"/>
</dbReference>
<dbReference type="NCBIfam" id="NF008967">
    <property type="entry name" value="PRK12313.1"/>
    <property type="match status" value="1"/>
</dbReference>
<keyword evidence="8 14" id="KW-0808">Transferase</keyword>
<dbReference type="InterPro" id="IPR006407">
    <property type="entry name" value="GlgB"/>
</dbReference>
<dbReference type="Pfam" id="PF02922">
    <property type="entry name" value="CBM_48"/>
    <property type="match status" value="1"/>
</dbReference>
<evidence type="ECO:0000256" key="2">
    <source>
        <dbReference type="ARBA" id="ARBA00002953"/>
    </source>
</evidence>
<comment type="caution">
    <text evidence="14">The sequence shown here is derived from an EMBL/GenBank/DDBJ whole genome shotgun (WGS) entry which is preliminary data.</text>
</comment>
<evidence type="ECO:0000256" key="12">
    <source>
        <dbReference type="PIRSR" id="PIRSR000463-1"/>
    </source>
</evidence>
<evidence type="ECO:0000256" key="10">
    <source>
        <dbReference type="ARBA" id="ARBA00023277"/>
    </source>
</evidence>
<protein>
    <recommendedName>
        <fullName evidence="5 11">1,4-alpha-glucan branching enzyme</fullName>
        <ecNumber evidence="5 11">2.4.1.18</ecNumber>
    </recommendedName>
</protein>
<keyword evidence="15" id="KW-1185">Reference proteome</keyword>
<comment type="catalytic activity">
    <reaction evidence="1">
        <text>Transfers a segment of a (1-&gt;4)-alpha-D-glucan chain to a primary hydroxy group in a similar glucan chain.</text>
        <dbReference type="EC" id="2.4.1.18"/>
    </reaction>
</comment>
<dbReference type="SMART" id="SM00642">
    <property type="entry name" value="Aamy"/>
    <property type="match status" value="1"/>
</dbReference>
<dbReference type="UniPathway" id="UPA00164"/>
<dbReference type="FunFam" id="2.60.40.1180:FF:000002">
    <property type="entry name" value="1,4-alpha-glucan branching enzyme GlgB"/>
    <property type="match status" value="1"/>
</dbReference>
<dbReference type="GO" id="GO:0003844">
    <property type="term" value="F:1,4-alpha-glucan branching enzyme activity"/>
    <property type="evidence" value="ECO:0007669"/>
    <property type="project" value="UniProtKB-UniRule"/>
</dbReference>
<dbReference type="InterPro" id="IPR037439">
    <property type="entry name" value="Branching_enzy"/>
</dbReference>
<dbReference type="Proteomes" id="UP000567293">
    <property type="component" value="Unassembled WGS sequence"/>
</dbReference>
<feature type="active site" description="Proton donor" evidence="12">
    <location>
        <position position="350"/>
    </location>
</feature>
<organism evidence="14 15">
    <name type="scientific">Candidatus Acidiferrum panamense</name>
    <dbReference type="NCBI Taxonomy" id="2741543"/>
    <lineage>
        <taxon>Bacteria</taxon>
        <taxon>Pseudomonadati</taxon>
        <taxon>Acidobacteriota</taxon>
        <taxon>Terriglobia</taxon>
        <taxon>Candidatus Acidiferrales</taxon>
        <taxon>Candidatus Acidiferrum</taxon>
    </lineage>
</organism>
<dbReference type="FunFam" id="3.20.20.80:FF:000003">
    <property type="entry name" value="1,4-alpha-glucan branching enzyme GlgB"/>
    <property type="match status" value="1"/>
</dbReference>